<dbReference type="STRING" id="3055.A0A2K3DSB7"/>
<dbReference type="OrthoDB" id="201752at2759"/>
<dbReference type="Pfam" id="PF20981">
    <property type="entry name" value="AAR2_1st"/>
    <property type="match status" value="1"/>
</dbReference>
<dbReference type="AlphaFoldDB" id="A0A2K3DSB7"/>
<protein>
    <submittedName>
        <fullName evidence="4">Uncharacterized protein</fullName>
    </submittedName>
</protein>
<dbReference type="KEGG" id="cre:CHLRE_05g244750v5"/>
<dbReference type="EMBL" id="CM008966">
    <property type="protein sequence ID" value="PNW83398.1"/>
    <property type="molecule type" value="Genomic_DNA"/>
</dbReference>
<sequence length="543" mass="54841">MTRPPPYTVHLDADVAQQLAEQGGALLVLGLPEGSYFGIDHMAFHVGPRFQGVKMLPPGVHFAAYSVPGSARHGGGMGPLTGFFFSVDKGTGIAGGGGRGGGSSSHTHGTVVVRRYDRQQELLVEMPEEEAERYAGGVRRFDFDSGLAPYNLTAWRQWRQLTNYLDVRHVSELQPVGGNICTAAEAAPATGGSAAAAGADGVAAAGAAGSAGEVDVGGLEEEEGPESEAEGRLRLQLAEGHAARAAAAAAVAAAAAASAAVAAAATAAAAPTAGAMDVDSPPAATATATAAAALETLSGAATTVAATATPAAAASAPSTSGRCFYTPLHRLVKTAGLTPAQLTAANMDRSNQLVAAAALHWGGDVRGLVGEMQFAFVAFVFGQSLQGFRQWRALVTLFLNCESAALSPSPSAPAFAAFLAALRSQLSLALTDAAAPTGGAGGASADENALLAGAGHGALVEELLLGGGGRDCFLRHHLATFLAVLREAAPGEVEPALAAEAAELRALLGRLVGWQFDGLELLGEDEDDEYAPVVVELPEGVEL</sequence>
<feature type="domain" description="AAR2 N-terminal" evidence="3">
    <location>
        <begin position="23"/>
        <end position="175"/>
    </location>
</feature>
<accession>A0A2K3DSB7</accession>
<dbReference type="PANTHER" id="PTHR12689:SF4">
    <property type="entry name" value="PROTEIN AAR2 HOMOLOG"/>
    <property type="match status" value="1"/>
</dbReference>
<dbReference type="InterPro" id="IPR038516">
    <property type="entry name" value="AAR2_N_sf"/>
</dbReference>
<name>A0A2K3DSB7_CHLRE</name>
<evidence type="ECO:0000256" key="1">
    <source>
        <dbReference type="ARBA" id="ARBA00006281"/>
    </source>
</evidence>
<reference evidence="4 5" key="1">
    <citation type="journal article" date="2007" name="Science">
        <title>The Chlamydomonas genome reveals the evolution of key animal and plant functions.</title>
        <authorList>
            <person name="Merchant S.S."/>
            <person name="Prochnik S.E."/>
            <person name="Vallon O."/>
            <person name="Harris E.H."/>
            <person name="Karpowicz S.J."/>
            <person name="Witman G.B."/>
            <person name="Terry A."/>
            <person name="Salamov A."/>
            <person name="Fritz-Laylin L.K."/>
            <person name="Marechal-Drouard L."/>
            <person name="Marshall W.F."/>
            <person name="Qu L.H."/>
            <person name="Nelson D.R."/>
            <person name="Sanderfoot A.A."/>
            <person name="Spalding M.H."/>
            <person name="Kapitonov V.V."/>
            <person name="Ren Q."/>
            <person name="Ferris P."/>
            <person name="Lindquist E."/>
            <person name="Shapiro H."/>
            <person name="Lucas S.M."/>
            <person name="Grimwood J."/>
            <person name="Schmutz J."/>
            <person name="Cardol P."/>
            <person name="Cerutti H."/>
            <person name="Chanfreau G."/>
            <person name="Chen C.L."/>
            <person name="Cognat V."/>
            <person name="Croft M.T."/>
            <person name="Dent R."/>
            <person name="Dutcher S."/>
            <person name="Fernandez E."/>
            <person name="Fukuzawa H."/>
            <person name="Gonzalez-Ballester D."/>
            <person name="Gonzalez-Halphen D."/>
            <person name="Hallmann A."/>
            <person name="Hanikenne M."/>
            <person name="Hippler M."/>
            <person name="Inwood W."/>
            <person name="Jabbari K."/>
            <person name="Kalanon M."/>
            <person name="Kuras R."/>
            <person name="Lefebvre P.A."/>
            <person name="Lemaire S.D."/>
            <person name="Lobanov A.V."/>
            <person name="Lohr M."/>
            <person name="Manuell A."/>
            <person name="Meier I."/>
            <person name="Mets L."/>
            <person name="Mittag M."/>
            <person name="Mittelmeier T."/>
            <person name="Moroney J.V."/>
            <person name="Moseley J."/>
            <person name="Napoli C."/>
            <person name="Nedelcu A.M."/>
            <person name="Niyogi K."/>
            <person name="Novoselov S.V."/>
            <person name="Paulsen I.T."/>
            <person name="Pazour G."/>
            <person name="Purton S."/>
            <person name="Ral J.P."/>
            <person name="Riano-Pachon D.M."/>
            <person name="Riekhof W."/>
            <person name="Rymarquis L."/>
            <person name="Schroda M."/>
            <person name="Stern D."/>
            <person name="Umen J."/>
            <person name="Willows R."/>
            <person name="Wilson N."/>
            <person name="Zimmer S.L."/>
            <person name="Allmer J."/>
            <person name="Balk J."/>
            <person name="Bisova K."/>
            <person name="Chen C.J."/>
            <person name="Elias M."/>
            <person name="Gendler K."/>
            <person name="Hauser C."/>
            <person name="Lamb M.R."/>
            <person name="Ledford H."/>
            <person name="Long J.C."/>
            <person name="Minagawa J."/>
            <person name="Page M.D."/>
            <person name="Pan J."/>
            <person name="Pootakham W."/>
            <person name="Roje S."/>
            <person name="Rose A."/>
            <person name="Stahlberg E."/>
            <person name="Terauchi A.M."/>
            <person name="Yang P."/>
            <person name="Ball S."/>
            <person name="Bowler C."/>
            <person name="Dieckmann C.L."/>
            <person name="Gladyshev V.N."/>
            <person name="Green P."/>
            <person name="Jorgensen R."/>
            <person name="Mayfield S."/>
            <person name="Mueller-Roeber B."/>
            <person name="Rajamani S."/>
            <person name="Sayre R.T."/>
            <person name="Brokstein P."/>
            <person name="Dubchak I."/>
            <person name="Goodstein D."/>
            <person name="Hornick L."/>
            <person name="Huang Y.W."/>
            <person name="Jhaveri J."/>
            <person name="Luo Y."/>
            <person name="Martinez D."/>
            <person name="Ngau W.C."/>
            <person name="Otillar B."/>
            <person name="Poliakov A."/>
            <person name="Porter A."/>
            <person name="Szajkowski L."/>
            <person name="Werner G."/>
            <person name="Zhou K."/>
            <person name="Grigoriev I.V."/>
            <person name="Rokhsar D.S."/>
            <person name="Grossman A.R."/>
        </authorList>
    </citation>
    <scope>NUCLEOTIDE SEQUENCE [LARGE SCALE GENOMIC DNA]</scope>
    <source>
        <strain evidence="5">CC-503</strain>
    </source>
</reference>
<dbReference type="FunCoup" id="A0A2K3DSB7">
    <property type="interactions" value="1722"/>
</dbReference>
<evidence type="ECO:0000313" key="5">
    <source>
        <dbReference type="Proteomes" id="UP000006906"/>
    </source>
</evidence>
<feature type="domain" description="AAR2 C-terminal" evidence="2">
    <location>
        <begin position="328"/>
        <end position="517"/>
    </location>
</feature>
<comment type="similarity">
    <text evidence="1">Belongs to the AAR2 family.</text>
</comment>
<dbReference type="CDD" id="cd13777">
    <property type="entry name" value="Aar2_N"/>
    <property type="match status" value="1"/>
</dbReference>
<dbReference type="Gramene" id="PNW83398">
    <property type="protein sequence ID" value="PNW83398"/>
    <property type="gene ID" value="CHLRE_05g244750v5"/>
</dbReference>
<dbReference type="Gene3D" id="2.60.34.20">
    <property type="match status" value="1"/>
</dbReference>
<dbReference type="Pfam" id="PF05282">
    <property type="entry name" value="AAR2"/>
    <property type="match status" value="1"/>
</dbReference>
<dbReference type="InterPro" id="IPR033647">
    <property type="entry name" value="Aar2_N"/>
</dbReference>
<evidence type="ECO:0000313" key="4">
    <source>
        <dbReference type="EMBL" id="PNW83398.1"/>
    </source>
</evidence>
<dbReference type="InterPro" id="IPR038514">
    <property type="entry name" value="AAR2_C_sf"/>
</dbReference>
<dbReference type="ExpressionAtlas" id="A0A2K3DSB7">
    <property type="expression patterns" value="baseline"/>
</dbReference>
<evidence type="ECO:0000259" key="2">
    <source>
        <dbReference type="Pfam" id="PF05282"/>
    </source>
</evidence>
<gene>
    <name evidence="4" type="ORF">CHLRE_05g244750v5</name>
</gene>
<dbReference type="PANTHER" id="PTHR12689">
    <property type="entry name" value="A1 CISTRON SPLICING FACTOR AAR2-RELATED"/>
    <property type="match status" value="1"/>
</dbReference>
<dbReference type="Gene3D" id="1.25.40.550">
    <property type="entry name" value="Aar2, C-terminal domain-like"/>
    <property type="match status" value="1"/>
</dbReference>
<dbReference type="GO" id="GO:0000244">
    <property type="term" value="P:spliceosomal tri-snRNP complex assembly"/>
    <property type="evidence" value="ECO:0000318"/>
    <property type="project" value="GO_Central"/>
</dbReference>
<organism evidence="4 5">
    <name type="scientific">Chlamydomonas reinhardtii</name>
    <name type="common">Chlamydomonas smithii</name>
    <dbReference type="NCBI Taxonomy" id="3055"/>
    <lineage>
        <taxon>Eukaryota</taxon>
        <taxon>Viridiplantae</taxon>
        <taxon>Chlorophyta</taxon>
        <taxon>core chlorophytes</taxon>
        <taxon>Chlorophyceae</taxon>
        <taxon>CS clade</taxon>
        <taxon>Chlamydomonadales</taxon>
        <taxon>Chlamydomonadaceae</taxon>
        <taxon>Chlamydomonas</taxon>
    </lineage>
</organism>
<dbReference type="InterPro" id="IPR033648">
    <property type="entry name" value="AAR2_C"/>
</dbReference>
<evidence type="ECO:0000259" key="3">
    <source>
        <dbReference type="Pfam" id="PF20981"/>
    </source>
</evidence>
<dbReference type="CDD" id="cd13778">
    <property type="entry name" value="Aar2_C"/>
    <property type="match status" value="1"/>
</dbReference>
<dbReference type="InParanoid" id="A0A2K3DSB7"/>
<proteinExistence type="inferred from homology"/>
<dbReference type="Proteomes" id="UP000006906">
    <property type="component" value="Chromosome 5"/>
</dbReference>
<dbReference type="GeneID" id="5726294"/>
<dbReference type="InterPro" id="IPR007946">
    <property type="entry name" value="AAR2"/>
</dbReference>
<keyword evidence="5" id="KW-1185">Reference proteome</keyword>
<dbReference type="RefSeq" id="XP_042924662.1">
    <property type="nucleotide sequence ID" value="XM_043062486.1"/>
</dbReference>